<keyword evidence="7" id="KW-0539">Nucleus</keyword>
<evidence type="ECO:0000256" key="7">
    <source>
        <dbReference type="ARBA" id="ARBA00023242"/>
    </source>
</evidence>
<organism evidence="11 12">
    <name type="scientific">Oncorhynchus mykiss</name>
    <name type="common">Rainbow trout</name>
    <name type="synonym">Salmo gairdneri</name>
    <dbReference type="NCBI Taxonomy" id="8022"/>
    <lineage>
        <taxon>Eukaryota</taxon>
        <taxon>Metazoa</taxon>
        <taxon>Chordata</taxon>
        <taxon>Craniata</taxon>
        <taxon>Vertebrata</taxon>
        <taxon>Euteleostomi</taxon>
        <taxon>Actinopterygii</taxon>
        <taxon>Neopterygii</taxon>
        <taxon>Teleostei</taxon>
        <taxon>Protacanthopterygii</taxon>
        <taxon>Salmoniformes</taxon>
        <taxon>Salmonidae</taxon>
        <taxon>Salmoninae</taxon>
        <taxon>Oncorhynchus</taxon>
    </lineage>
</organism>
<dbReference type="Gene3D" id="3.30.160.60">
    <property type="entry name" value="Classic Zinc Finger"/>
    <property type="match status" value="7"/>
</dbReference>
<feature type="compositionally biased region" description="Acidic residues" evidence="9">
    <location>
        <begin position="247"/>
        <end position="262"/>
    </location>
</feature>
<reference evidence="11" key="3">
    <citation type="submission" date="2025-09" db="UniProtKB">
        <authorList>
            <consortium name="Ensembl"/>
        </authorList>
    </citation>
    <scope>IDENTIFICATION</scope>
</reference>
<dbReference type="FunFam" id="3.30.160.60:FF:001119">
    <property type="entry name" value="zinc finger protein 408"/>
    <property type="match status" value="1"/>
</dbReference>
<dbReference type="PROSITE" id="PS00028">
    <property type="entry name" value="ZINC_FINGER_C2H2_1"/>
    <property type="match status" value="8"/>
</dbReference>
<evidence type="ECO:0000256" key="5">
    <source>
        <dbReference type="ARBA" id="ARBA00022833"/>
    </source>
</evidence>
<dbReference type="Pfam" id="PF13912">
    <property type="entry name" value="zf-C2H2_6"/>
    <property type="match status" value="1"/>
</dbReference>
<keyword evidence="3" id="KW-0677">Repeat</keyword>
<feature type="domain" description="C2H2-type" evidence="10">
    <location>
        <begin position="352"/>
        <end position="379"/>
    </location>
</feature>
<dbReference type="SMART" id="SM00355">
    <property type="entry name" value="ZnF_C2H2"/>
    <property type="match status" value="8"/>
</dbReference>
<comment type="subcellular location">
    <subcellularLocation>
        <location evidence="1">Nucleus</location>
    </subcellularLocation>
</comment>
<dbReference type="InterPro" id="IPR036236">
    <property type="entry name" value="Znf_C2H2_sf"/>
</dbReference>
<dbReference type="GO" id="GO:0006357">
    <property type="term" value="P:regulation of transcription by RNA polymerase II"/>
    <property type="evidence" value="ECO:0007669"/>
    <property type="project" value="TreeGrafter"/>
</dbReference>
<evidence type="ECO:0000256" key="4">
    <source>
        <dbReference type="ARBA" id="ARBA00022771"/>
    </source>
</evidence>
<dbReference type="FunFam" id="3.30.160.60:FF:000180">
    <property type="entry name" value="Zinc finger protein 689"/>
    <property type="match status" value="1"/>
</dbReference>
<feature type="domain" description="C2H2-type" evidence="10">
    <location>
        <begin position="100"/>
        <end position="127"/>
    </location>
</feature>
<evidence type="ECO:0000313" key="12">
    <source>
        <dbReference type="Proteomes" id="UP000694395"/>
    </source>
</evidence>
<evidence type="ECO:0000256" key="3">
    <source>
        <dbReference type="ARBA" id="ARBA00022737"/>
    </source>
</evidence>
<keyword evidence="6" id="KW-0238">DNA-binding</keyword>
<evidence type="ECO:0000256" key="9">
    <source>
        <dbReference type="SAM" id="MobiDB-lite"/>
    </source>
</evidence>
<dbReference type="FunFam" id="3.30.160.60:FF:000624">
    <property type="entry name" value="zinc finger protein 697"/>
    <property type="match status" value="1"/>
</dbReference>
<dbReference type="Proteomes" id="UP000694395">
    <property type="component" value="Chromosome 17"/>
</dbReference>
<dbReference type="GO" id="GO:0005634">
    <property type="term" value="C:nucleus"/>
    <property type="evidence" value="ECO:0007669"/>
    <property type="project" value="UniProtKB-SubCell"/>
</dbReference>
<dbReference type="GO" id="GO:0003700">
    <property type="term" value="F:DNA-binding transcription factor activity"/>
    <property type="evidence" value="ECO:0007669"/>
    <property type="project" value="TreeGrafter"/>
</dbReference>
<evidence type="ECO:0000313" key="11">
    <source>
        <dbReference type="Ensembl" id="ENSOMYP00000085630.2"/>
    </source>
</evidence>
<dbReference type="Pfam" id="PF00096">
    <property type="entry name" value="zf-C2H2"/>
    <property type="match status" value="7"/>
</dbReference>
<evidence type="ECO:0000259" key="10">
    <source>
        <dbReference type="PROSITE" id="PS50157"/>
    </source>
</evidence>
<keyword evidence="4 8" id="KW-0863">Zinc-finger</keyword>
<name>A0A8C7WAA9_ONCMY</name>
<feature type="compositionally biased region" description="Basic residues" evidence="9">
    <location>
        <begin position="296"/>
        <end position="322"/>
    </location>
</feature>
<accession>A0A8C7WAA9</accession>
<dbReference type="PANTHER" id="PTHR24404:SF114">
    <property type="entry name" value="KLUMPFUSS, ISOFORM B-RELATED"/>
    <property type="match status" value="1"/>
</dbReference>
<feature type="domain" description="C2H2-type" evidence="10">
    <location>
        <begin position="72"/>
        <end position="99"/>
    </location>
</feature>
<dbReference type="AlphaFoldDB" id="A0A8C7WAA9"/>
<dbReference type="PANTHER" id="PTHR24404">
    <property type="entry name" value="ZINC FINGER PROTEIN"/>
    <property type="match status" value="1"/>
</dbReference>
<dbReference type="Ensembl" id="ENSOMYT00000093340.2">
    <property type="protein sequence ID" value="ENSOMYP00000085630.2"/>
    <property type="gene ID" value="ENSOMYG00000039661.2"/>
</dbReference>
<protein>
    <recommendedName>
        <fullName evidence="10">C2H2-type domain-containing protein</fullName>
    </recommendedName>
</protein>
<reference evidence="11" key="2">
    <citation type="submission" date="2025-08" db="UniProtKB">
        <authorList>
            <consortium name="Ensembl"/>
        </authorList>
    </citation>
    <scope>IDENTIFICATION</scope>
</reference>
<feature type="domain" description="C2H2-type" evidence="10">
    <location>
        <begin position="128"/>
        <end position="155"/>
    </location>
</feature>
<dbReference type="FunFam" id="3.30.160.60:FF:002343">
    <property type="entry name" value="Zinc finger protein 33A"/>
    <property type="match status" value="1"/>
</dbReference>
<sequence>MRTQTVENQSNPQCPLCGAEFSQKGLLDDHLMIAHSHEKPEKPYPCPDCGKRFSSKSYIKIHRKIHSGKISYRCAQCDKTFLSAEGLKKHESAHRGERPYRCPACGKCFKQQSQLTCHFKIHTGERSHLCFLCGKSFAREFDLRVHLRVHSGEKPYQCHECGKSYRYRAGIRSHMQQMHPGKPIVEPTPPIPTGLRHGSGGSGLPTSLIRKDPGDQSSPKAIEAQGPDPSHGSKASSQTPRLKARAEEEEEEEEEEQEEEVNVDGSGNSEEDDASWKPALRLAKTDGGGPSASGPQRKHRKKQPVKRKTSVKEGKRKQPKAKRFNNRRCFKCGEGFPREYELLLHLQTHLDYNCYVCGTPFDNQQLLRRHQEEHAGKRTCDGDARRLTS</sequence>
<reference evidence="11" key="1">
    <citation type="submission" date="2020-07" db="EMBL/GenBank/DDBJ databases">
        <title>A long reads based de novo assembly of the rainbow trout Arlee double haploid line genome.</title>
        <authorList>
            <person name="Gao G."/>
            <person name="Palti Y."/>
        </authorList>
    </citation>
    <scope>NUCLEOTIDE SEQUENCE [LARGE SCALE GENOMIC DNA]</scope>
</reference>
<keyword evidence="5" id="KW-0862">Zinc</keyword>
<dbReference type="GeneTree" id="ENSGT00940000164807"/>
<feature type="domain" description="C2H2-type" evidence="10">
    <location>
        <begin position="44"/>
        <end position="71"/>
    </location>
</feature>
<feature type="domain" description="C2H2-type" evidence="10">
    <location>
        <begin position="156"/>
        <end position="184"/>
    </location>
</feature>
<evidence type="ECO:0000256" key="6">
    <source>
        <dbReference type="ARBA" id="ARBA00023125"/>
    </source>
</evidence>
<evidence type="ECO:0000256" key="8">
    <source>
        <dbReference type="PROSITE-ProRule" id="PRU00042"/>
    </source>
</evidence>
<dbReference type="InterPro" id="IPR013087">
    <property type="entry name" value="Znf_C2H2_type"/>
</dbReference>
<feature type="domain" description="C2H2-type" evidence="10">
    <location>
        <begin position="12"/>
        <end position="40"/>
    </location>
</feature>
<feature type="domain" description="C2H2-type" evidence="10">
    <location>
        <begin position="327"/>
        <end position="349"/>
    </location>
</feature>
<dbReference type="InterPro" id="IPR050589">
    <property type="entry name" value="Ikaros_C2H2-ZF"/>
</dbReference>
<keyword evidence="2" id="KW-0479">Metal-binding</keyword>
<keyword evidence="12" id="KW-1185">Reference proteome</keyword>
<dbReference type="SUPFAM" id="SSF57667">
    <property type="entry name" value="beta-beta-alpha zinc fingers"/>
    <property type="match status" value="4"/>
</dbReference>
<proteinExistence type="predicted"/>
<dbReference type="GO" id="GO:0000978">
    <property type="term" value="F:RNA polymerase II cis-regulatory region sequence-specific DNA binding"/>
    <property type="evidence" value="ECO:0007669"/>
    <property type="project" value="TreeGrafter"/>
</dbReference>
<dbReference type="PROSITE" id="PS50157">
    <property type="entry name" value="ZINC_FINGER_C2H2_2"/>
    <property type="match status" value="8"/>
</dbReference>
<dbReference type="GO" id="GO:0008270">
    <property type="term" value="F:zinc ion binding"/>
    <property type="evidence" value="ECO:0007669"/>
    <property type="project" value="UniProtKB-KW"/>
</dbReference>
<evidence type="ECO:0000256" key="1">
    <source>
        <dbReference type="ARBA" id="ARBA00004123"/>
    </source>
</evidence>
<evidence type="ECO:0000256" key="2">
    <source>
        <dbReference type="ARBA" id="ARBA00022723"/>
    </source>
</evidence>
<feature type="region of interest" description="Disordered" evidence="9">
    <location>
        <begin position="179"/>
        <end position="322"/>
    </location>
</feature>